<dbReference type="EMBL" id="VOPW01000001">
    <property type="protein sequence ID" value="TXC67093.1"/>
    <property type="molecule type" value="Genomic_DNA"/>
</dbReference>
<evidence type="ECO:0000313" key="9">
    <source>
        <dbReference type="EMBL" id="TXC67093.1"/>
    </source>
</evidence>
<dbReference type="InterPro" id="IPR000700">
    <property type="entry name" value="PAS-assoc_C"/>
</dbReference>
<dbReference type="PROSITE" id="PS50109">
    <property type="entry name" value="HIS_KIN"/>
    <property type="match status" value="1"/>
</dbReference>
<evidence type="ECO:0000256" key="2">
    <source>
        <dbReference type="ARBA" id="ARBA00012438"/>
    </source>
</evidence>
<dbReference type="SUPFAM" id="SSF47384">
    <property type="entry name" value="Homodimeric domain of signal transducing histidine kinase"/>
    <property type="match status" value="1"/>
</dbReference>
<dbReference type="Proteomes" id="UP000321832">
    <property type="component" value="Unassembled WGS sequence"/>
</dbReference>
<dbReference type="Pfam" id="PF00512">
    <property type="entry name" value="HisKA"/>
    <property type="match status" value="1"/>
</dbReference>
<dbReference type="EC" id="2.7.13.3" evidence="2"/>
<dbReference type="Gene3D" id="1.10.287.130">
    <property type="match status" value="1"/>
</dbReference>
<dbReference type="SMART" id="SM00388">
    <property type="entry name" value="HisKA"/>
    <property type="match status" value="1"/>
</dbReference>
<dbReference type="InterPro" id="IPR013656">
    <property type="entry name" value="PAS_4"/>
</dbReference>
<dbReference type="CDD" id="cd00130">
    <property type="entry name" value="PAS"/>
    <property type="match status" value="1"/>
</dbReference>
<keyword evidence="10" id="KW-1185">Reference proteome</keyword>
<evidence type="ECO:0000256" key="5">
    <source>
        <dbReference type="ARBA" id="ARBA00023012"/>
    </source>
</evidence>
<reference evidence="9 10" key="1">
    <citation type="submission" date="2019-08" db="EMBL/GenBank/DDBJ databases">
        <authorList>
            <person name="Khan S.A."/>
            <person name="Jeon C.O."/>
            <person name="Jeong S.E."/>
        </authorList>
    </citation>
    <scope>NUCLEOTIDE SEQUENCE [LARGE SCALE GENOMIC DNA]</scope>
    <source>
        <strain evidence="10">IMCC1728</strain>
    </source>
</reference>
<dbReference type="Gene3D" id="3.30.450.20">
    <property type="entry name" value="PAS domain"/>
    <property type="match status" value="1"/>
</dbReference>
<dbReference type="Pfam" id="PF08448">
    <property type="entry name" value="PAS_4"/>
    <property type="match status" value="1"/>
</dbReference>
<evidence type="ECO:0000256" key="4">
    <source>
        <dbReference type="ARBA" id="ARBA00022777"/>
    </source>
</evidence>
<dbReference type="InterPro" id="IPR003661">
    <property type="entry name" value="HisK_dim/P_dom"/>
</dbReference>
<accession>A0A5C6U200</accession>
<feature type="domain" description="PAC" evidence="8">
    <location>
        <begin position="138"/>
        <end position="190"/>
    </location>
</feature>
<dbReference type="InterPro" id="IPR050736">
    <property type="entry name" value="Sensor_HK_Regulatory"/>
</dbReference>
<evidence type="ECO:0000256" key="1">
    <source>
        <dbReference type="ARBA" id="ARBA00000085"/>
    </source>
</evidence>
<proteinExistence type="predicted"/>
<protein>
    <recommendedName>
        <fullName evidence="2">histidine kinase</fullName>
        <ecNumber evidence="2">2.7.13.3</ecNumber>
    </recommendedName>
</protein>
<dbReference type="NCBIfam" id="TIGR00229">
    <property type="entry name" value="sensory_box"/>
    <property type="match status" value="1"/>
</dbReference>
<keyword evidence="5" id="KW-0902">Two-component regulatory system</keyword>
<dbReference type="InterPro" id="IPR035965">
    <property type="entry name" value="PAS-like_dom_sf"/>
</dbReference>
<keyword evidence="4" id="KW-0418">Kinase</keyword>
<evidence type="ECO:0000259" key="7">
    <source>
        <dbReference type="PROSITE" id="PS50109"/>
    </source>
</evidence>
<dbReference type="PANTHER" id="PTHR43711:SF31">
    <property type="entry name" value="HISTIDINE KINASE"/>
    <property type="match status" value="1"/>
</dbReference>
<dbReference type="PROSITE" id="PS50113">
    <property type="entry name" value="PAC"/>
    <property type="match status" value="1"/>
</dbReference>
<name>A0A5C6U200_9BURK</name>
<comment type="catalytic activity">
    <reaction evidence="1">
        <text>ATP + protein L-histidine = ADP + protein N-phospho-L-histidine.</text>
        <dbReference type="EC" id="2.7.13.3"/>
    </reaction>
</comment>
<comment type="caution">
    <text evidence="9">The sequence shown here is derived from an EMBL/GenBank/DDBJ whole genome shotgun (WGS) entry which is preliminary data.</text>
</comment>
<dbReference type="AlphaFoldDB" id="A0A5C6U200"/>
<feature type="region of interest" description="Disordered" evidence="6">
    <location>
        <begin position="1"/>
        <end position="21"/>
    </location>
</feature>
<feature type="compositionally biased region" description="Basic and acidic residues" evidence="6">
    <location>
        <begin position="1"/>
        <end position="19"/>
    </location>
</feature>
<dbReference type="InterPro" id="IPR005467">
    <property type="entry name" value="His_kinase_dom"/>
</dbReference>
<evidence type="ECO:0000259" key="8">
    <source>
        <dbReference type="PROSITE" id="PS50113"/>
    </source>
</evidence>
<evidence type="ECO:0000313" key="10">
    <source>
        <dbReference type="Proteomes" id="UP000321832"/>
    </source>
</evidence>
<keyword evidence="3" id="KW-0808">Transferase</keyword>
<dbReference type="PANTHER" id="PTHR43711">
    <property type="entry name" value="TWO-COMPONENT HISTIDINE KINASE"/>
    <property type="match status" value="1"/>
</dbReference>
<gene>
    <name evidence="9" type="ORF">FSC37_19225</name>
</gene>
<sequence>MGLDREPGGVHPPRGDRQPRAGPALQLCRQVGTPVHAAGVGGGVRARGPQVPVLNGRDVTESERTRLAHEAVLANASLGIAFTREGRFVQANPALEKMLGWERGTLAGQPGRVVWASDEEYAEIGALIGPPLSVGEPVEFVRELFRRDGTGFWCRMLAKAVDPTHPMRGGTIWIVEDITERRRTEQALAKARDDAEAANRAKSAFLANTSHEIRTPLNGPVGLARLARRPDLDEGRRVQYLEQIAESAEILSAIISDVLDLSKIEAGKLDVEHVAFDLHALLESLRRSTARWPTPAGWPSRWRWRPTCRAGCGATRCGCARCWATT</sequence>
<dbReference type="InterPro" id="IPR000014">
    <property type="entry name" value="PAS"/>
</dbReference>
<dbReference type="InterPro" id="IPR036097">
    <property type="entry name" value="HisK_dim/P_sf"/>
</dbReference>
<evidence type="ECO:0000256" key="3">
    <source>
        <dbReference type="ARBA" id="ARBA00022679"/>
    </source>
</evidence>
<dbReference type="CDD" id="cd00082">
    <property type="entry name" value="HisKA"/>
    <property type="match status" value="1"/>
</dbReference>
<feature type="domain" description="Histidine kinase" evidence="7">
    <location>
        <begin position="208"/>
        <end position="285"/>
    </location>
</feature>
<organism evidence="9 10">
    <name type="scientific">Piscinibacter aquaticus</name>
    <dbReference type="NCBI Taxonomy" id="392597"/>
    <lineage>
        <taxon>Bacteria</taxon>
        <taxon>Pseudomonadati</taxon>
        <taxon>Pseudomonadota</taxon>
        <taxon>Betaproteobacteria</taxon>
        <taxon>Burkholderiales</taxon>
        <taxon>Sphaerotilaceae</taxon>
        <taxon>Piscinibacter</taxon>
    </lineage>
</organism>
<evidence type="ECO:0000256" key="6">
    <source>
        <dbReference type="SAM" id="MobiDB-lite"/>
    </source>
</evidence>
<dbReference type="SUPFAM" id="SSF55785">
    <property type="entry name" value="PYP-like sensor domain (PAS domain)"/>
    <property type="match status" value="1"/>
</dbReference>
<dbReference type="GO" id="GO:0000155">
    <property type="term" value="F:phosphorelay sensor kinase activity"/>
    <property type="evidence" value="ECO:0007669"/>
    <property type="project" value="InterPro"/>
</dbReference>